<evidence type="ECO:0000313" key="3">
    <source>
        <dbReference type="Proteomes" id="UP000006514"/>
    </source>
</evidence>
<name>J0LIE3_AURST</name>
<feature type="compositionally biased region" description="Basic and acidic residues" evidence="1">
    <location>
        <begin position="71"/>
        <end position="86"/>
    </location>
</feature>
<dbReference type="AlphaFoldDB" id="J0LIE3"/>
<dbReference type="EMBL" id="JH687830">
    <property type="protein sequence ID" value="EJD38087.1"/>
    <property type="molecule type" value="Genomic_DNA"/>
</dbReference>
<accession>J0LIE3</accession>
<dbReference type="Proteomes" id="UP000006514">
    <property type="component" value="Unassembled WGS sequence"/>
</dbReference>
<evidence type="ECO:0000313" key="2">
    <source>
        <dbReference type="EMBL" id="EJD38087.1"/>
    </source>
</evidence>
<organism evidence="2 3">
    <name type="scientific">Auricularia subglabra (strain TFB-10046 / SS5)</name>
    <name type="common">White-rot fungus</name>
    <name type="synonym">Auricularia delicata (strain TFB10046)</name>
    <dbReference type="NCBI Taxonomy" id="717982"/>
    <lineage>
        <taxon>Eukaryota</taxon>
        <taxon>Fungi</taxon>
        <taxon>Dikarya</taxon>
        <taxon>Basidiomycota</taxon>
        <taxon>Agaricomycotina</taxon>
        <taxon>Agaricomycetes</taxon>
        <taxon>Auriculariales</taxon>
        <taxon>Auriculariaceae</taxon>
        <taxon>Auricularia</taxon>
    </lineage>
</organism>
<gene>
    <name evidence="2" type="ORF">AURDEDRAFT_172849</name>
</gene>
<evidence type="ECO:0000256" key="1">
    <source>
        <dbReference type="SAM" id="MobiDB-lite"/>
    </source>
</evidence>
<keyword evidence="3" id="KW-1185">Reference proteome</keyword>
<sequence>MRINEGKHDELRDTVALLVEKVGTEWRVLRQAGMQIFIRSGTRCVHSASNDGGALTQGGRSLFYLSRSPRRSGEAHIDPDPRHAER</sequence>
<proteinExistence type="predicted"/>
<protein>
    <submittedName>
        <fullName evidence="2">Uncharacterized protein</fullName>
    </submittedName>
</protein>
<dbReference type="InParanoid" id="J0LIE3"/>
<dbReference type="KEGG" id="adl:AURDEDRAFT_172849"/>
<feature type="region of interest" description="Disordered" evidence="1">
    <location>
        <begin position="66"/>
        <end position="86"/>
    </location>
</feature>
<reference evidence="3" key="1">
    <citation type="journal article" date="2012" name="Science">
        <title>The Paleozoic origin of enzymatic lignin decomposition reconstructed from 31 fungal genomes.</title>
        <authorList>
            <person name="Floudas D."/>
            <person name="Binder M."/>
            <person name="Riley R."/>
            <person name="Barry K."/>
            <person name="Blanchette R.A."/>
            <person name="Henrissat B."/>
            <person name="Martinez A.T."/>
            <person name="Otillar R."/>
            <person name="Spatafora J.W."/>
            <person name="Yadav J.S."/>
            <person name="Aerts A."/>
            <person name="Benoit I."/>
            <person name="Boyd A."/>
            <person name="Carlson A."/>
            <person name="Copeland A."/>
            <person name="Coutinho P.M."/>
            <person name="de Vries R.P."/>
            <person name="Ferreira P."/>
            <person name="Findley K."/>
            <person name="Foster B."/>
            <person name="Gaskell J."/>
            <person name="Glotzer D."/>
            <person name="Gorecki P."/>
            <person name="Heitman J."/>
            <person name="Hesse C."/>
            <person name="Hori C."/>
            <person name="Igarashi K."/>
            <person name="Jurgens J.A."/>
            <person name="Kallen N."/>
            <person name="Kersten P."/>
            <person name="Kohler A."/>
            <person name="Kuees U."/>
            <person name="Kumar T.K.A."/>
            <person name="Kuo A."/>
            <person name="LaButti K."/>
            <person name="Larrondo L.F."/>
            <person name="Lindquist E."/>
            <person name="Ling A."/>
            <person name="Lombard V."/>
            <person name="Lucas S."/>
            <person name="Lundell T."/>
            <person name="Martin R."/>
            <person name="McLaughlin D.J."/>
            <person name="Morgenstern I."/>
            <person name="Morin E."/>
            <person name="Murat C."/>
            <person name="Nagy L.G."/>
            <person name="Nolan M."/>
            <person name="Ohm R.A."/>
            <person name="Patyshakuliyeva A."/>
            <person name="Rokas A."/>
            <person name="Ruiz-Duenas F.J."/>
            <person name="Sabat G."/>
            <person name="Salamov A."/>
            <person name="Samejima M."/>
            <person name="Schmutz J."/>
            <person name="Slot J.C."/>
            <person name="St John F."/>
            <person name="Stenlid J."/>
            <person name="Sun H."/>
            <person name="Sun S."/>
            <person name="Syed K."/>
            <person name="Tsang A."/>
            <person name="Wiebenga A."/>
            <person name="Young D."/>
            <person name="Pisabarro A."/>
            <person name="Eastwood D.C."/>
            <person name="Martin F."/>
            <person name="Cullen D."/>
            <person name="Grigoriev I.V."/>
            <person name="Hibbett D.S."/>
        </authorList>
    </citation>
    <scope>NUCLEOTIDE SEQUENCE [LARGE SCALE GENOMIC DNA]</scope>
    <source>
        <strain evidence="3">TFB10046</strain>
    </source>
</reference>